<dbReference type="Proteomes" id="UP001233172">
    <property type="component" value="Unassembled WGS sequence"/>
</dbReference>
<protein>
    <recommendedName>
        <fullName evidence="3">F-box domain-containing protein</fullName>
    </recommendedName>
</protein>
<evidence type="ECO:0008006" key="3">
    <source>
        <dbReference type="Google" id="ProtNLM"/>
    </source>
</evidence>
<evidence type="ECO:0000313" key="1">
    <source>
        <dbReference type="EMBL" id="KAK0064240.1"/>
    </source>
</evidence>
<name>A0AAD8C0Z2_BIOPF</name>
<evidence type="ECO:0000313" key="2">
    <source>
        <dbReference type="Proteomes" id="UP001233172"/>
    </source>
</evidence>
<keyword evidence="2" id="KW-1185">Reference proteome</keyword>
<reference evidence="1" key="2">
    <citation type="submission" date="2023-04" db="EMBL/GenBank/DDBJ databases">
        <authorList>
            <person name="Bu L."/>
            <person name="Lu L."/>
            <person name="Laidemitt M.R."/>
            <person name="Zhang S.M."/>
            <person name="Mutuku M."/>
            <person name="Mkoji G."/>
            <person name="Steinauer M."/>
            <person name="Loker E.S."/>
        </authorList>
    </citation>
    <scope>NUCLEOTIDE SEQUENCE</scope>
    <source>
        <strain evidence="1">KasaAsao</strain>
        <tissue evidence="1">Whole Snail</tissue>
    </source>
</reference>
<sequence length="463" mass="52841">MLGLTVSNCVLSASFSAQCMESLPPEVLQIILCCLGGQDFVKFRTVSKWTLAVSSDLEERAKPTIWQKFVFSDFLQPCVESVAPWVYSSDVNDVLLWKELYIRLHRTWQLTRVGRKAKIINKEHFSEGGVKLVSDVKFIYGFLFLISTDQCVNLMGIGDQLRLRAHCKDTEWISQLSLEDDLLLAPVTLVQRGNDNYSVVLKCLASSTFKEEEIDDVDLEVCEPPDNFAKSVGLSVWTDTCIVYQKQFLFDEEKFKIYNYKDINMTLNRIIILSSPVTEVQDLSYNQDRIALITAQQKICLFFNLSTHSVPVFEFPLPQPATKIQMLGDFILCLMGDGVLETCQVITDKDNKISLSKWTQMDLSGHAVLQDQDVFIYVVDFVLQGHIFGFTTRYGLVFVSYMDTLTLSCLLRNLKCVHQVHLDSTGFISKMAVDQQHGPKFAIIERYFDEIQWVSKVHVFELG</sequence>
<dbReference type="InterPro" id="IPR036047">
    <property type="entry name" value="F-box-like_dom_sf"/>
</dbReference>
<comment type="caution">
    <text evidence="1">The sequence shown here is derived from an EMBL/GenBank/DDBJ whole genome shotgun (WGS) entry which is preliminary data.</text>
</comment>
<dbReference type="EMBL" id="JASAOG010000018">
    <property type="protein sequence ID" value="KAK0064240.1"/>
    <property type="molecule type" value="Genomic_DNA"/>
</dbReference>
<dbReference type="SUPFAM" id="SSF81383">
    <property type="entry name" value="F-box domain"/>
    <property type="match status" value="1"/>
</dbReference>
<organism evidence="1 2">
    <name type="scientific">Biomphalaria pfeifferi</name>
    <name type="common">Bloodfluke planorb</name>
    <name type="synonym">Freshwater snail</name>
    <dbReference type="NCBI Taxonomy" id="112525"/>
    <lineage>
        <taxon>Eukaryota</taxon>
        <taxon>Metazoa</taxon>
        <taxon>Spiralia</taxon>
        <taxon>Lophotrochozoa</taxon>
        <taxon>Mollusca</taxon>
        <taxon>Gastropoda</taxon>
        <taxon>Heterobranchia</taxon>
        <taxon>Euthyneura</taxon>
        <taxon>Panpulmonata</taxon>
        <taxon>Hygrophila</taxon>
        <taxon>Lymnaeoidea</taxon>
        <taxon>Planorbidae</taxon>
        <taxon>Biomphalaria</taxon>
    </lineage>
</organism>
<dbReference type="AlphaFoldDB" id="A0AAD8C0Z2"/>
<proteinExistence type="predicted"/>
<gene>
    <name evidence="1" type="ORF">Bpfe_006425</name>
</gene>
<accession>A0AAD8C0Z2</accession>
<reference evidence="1" key="1">
    <citation type="journal article" date="2023" name="PLoS Negl. Trop. Dis.">
        <title>A genome sequence for Biomphalaria pfeifferi, the major vector snail for the human-infecting parasite Schistosoma mansoni.</title>
        <authorList>
            <person name="Bu L."/>
            <person name="Lu L."/>
            <person name="Laidemitt M.R."/>
            <person name="Zhang S.M."/>
            <person name="Mutuku M."/>
            <person name="Mkoji G."/>
            <person name="Steinauer M."/>
            <person name="Loker E.S."/>
        </authorList>
    </citation>
    <scope>NUCLEOTIDE SEQUENCE</scope>
    <source>
        <strain evidence="1">KasaAsao</strain>
    </source>
</reference>